<organism evidence="2 3">
    <name type="scientific">Zunongwangia mangrovi</name>
    <dbReference type="NCBI Taxonomy" id="1334022"/>
    <lineage>
        <taxon>Bacteria</taxon>
        <taxon>Pseudomonadati</taxon>
        <taxon>Bacteroidota</taxon>
        <taxon>Flavobacteriia</taxon>
        <taxon>Flavobacteriales</taxon>
        <taxon>Flavobacteriaceae</taxon>
        <taxon>Zunongwangia</taxon>
    </lineage>
</organism>
<feature type="transmembrane region" description="Helical" evidence="1">
    <location>
        <begin position="38"/>
        <end position="60"/>
    </location>
</feature>
<dbReference type="AlphaFoldDB" id="A0A1I1E9I1"/>
<keyword evidence="1" id="KW-1133">Transmembrane helix</keyword>
<reference evidence="3" key="1">
    <citation type="submission" date="2016-10" db="EMBL/GenBank/DDBJ databases">
        <authorList>
            <person name="Varghese N."/>
            <person name="Submissions S."/>
        </authorList>
    </citation>
    <scope>NUCLEOTIDE SEQUENCE [LARGE SCALE GENOMIC DNA]</scope>
    <source>
        <strain evidence="3">DSM 24499</strain>
    </source>
</reference>
<dbReference type="EMBL" id="FOKV01000001">
    <property type="protein sequence ID" value="SFB81633.1"/>
    <property type="molecule type" value="Genomic_DNA"/>
</dbReference>
<feature type="transmembrane region" description="Helical" evidence="1">
    <location>
        <begin position="131"/>
        <end position="149"/>
    </location>
</feature>
<evidence type="ECO:0000313" key="3">
    <source>
        <dbReference type="Proteomes" id="UP000199438"/>
    </source>
</evidence>
<feature type="transmembrane region" description="Helical" evidence="1">
    <location>
        <begin position="105"/>
        <end position="124"/>
    </location>
</feature>
<evidence type="ECO:0000313" key="2">
    <source>
        <dbReference type="EMBL" id="SFB81633.1"/>
    </source>
</evidence>
<dbReference type="RefSeq" id="WP_245758565.1">
    <property type="nucleotide sequence ID" value="NZ_FOKV01000001.1"/>
</dbReference>
<name>A0A1I1E9I1_9FLAO</name>
<accession>A0A1I1E9I1</accession>
<feature type="transmembrane region" description="Helical" evidence="1">
    <location>
        <begin position="7"/>
        <end position="26"/>
    </location>
</feature>
<dbReference type="Proteomes" id="UP000199438">
    <property type="component" value="Unassembled WGS sequence"/>
</dbReference>
<protein>
    <recommendedName>
        <fullName evidence="4">PAP2 superfamily protein</fullName>
    </recommendedName>
</protein>
<feature type="transmembrane region" description="Helical" evidence="1">
    <location>
        <begin position="155"/>
        <end position="174"/>
    </location>
</feature>
<dbReference type="STRING" id="1334022.SAMN04487907_101760"/>
<evidence type="ECO:0008006" key="4">
    <source>
        <dbReference type="Google" id="ProtNLM"/>
    </source>
</evidence>
<proteinExistence type="predicted"/>
<feature type="transmembrane region" description="Helical" evidence="1">
    <location>
        <begin position="181"/>
        <end position="200"/>
    </location>
</feature>
<evidence type="ECO:0000256" key="1">
    <source>
        <dbReference type="SAM" id="Phobius"/>
    </source>
</evidence>
<keyword evidence="3" id="KW-1185">Reference proteome</keyword>
<keyword evidence="1" id="KW-0812">Transmembrane</keyword>
<sequence length="201" mass="23296">MKGILKIASYLFHPIWMPFAGSLLYFQLTPRFFPEEVIQAKLLAISIITVFIPIVFFFLLKNLGKVTNMNLSEVNERRWPLFFFGMLTLMVLNQILDRYNYPEIYFYFLGILSATTIAYVFTFLKIKISLHMMGLAGFTMFLIAFSRYFHMNLILATSGLLIALGLTASSRLYYKAHTNSELILGSLVGVVPQFLLFYYWL</sequence>
<feature type="transmembrane region" description="Helical" evidence="1">
    <location>
        <begin position="81"/>
        <end position="99"/>
    </location>
</feature>
<keyword evidence="1" id="KW-0472">Membrane</keyword>
<gene>
    <name evidence="2" type="ORF">SAMN04487907_101760</name>
</gene>